<dbReference type="AlphaFoldDB" id="A0A8S4QZ39"/>
<feature type="region of interest" description="Disordered" evidence="1">
    <location>
        <begin position="1"/>
        <end position="95"/>
    </location>
</feature>
<sequence length="95" mass="10798">EYKVGPVAPRLSITPTQMRVRSQMMKKPRDATSTPAVRSMCQSFEEWDMEHPKSMEPPGPTPNLDSDVIKQPNKPKPRKECGCDNISCRMKKSTH</sequence>
<gene>
    <name evidence="2" type="primary">jg21667</name>
    <name evidence="2" type="ORF">PAEG_LOCUS8072</name>
</gene>
<name>A0A8S4QZ39_9NEOP</name>
<proteinExistence type="predicted"/>
<dbReference type="EMBL" id="CAKXAJ010023449">
    <property type="protein sequence ID" value="CAH2227814.1"/>
    <property type="molecule type" value="Genomic_DNA"/>
</dbReference>
<reference evidence="2" key="1">
    <citation type="submission" date="2022-03" db="EMBL/GenBank/DDBJ databases">
        <authorList>
            <person name="Lindestad O."/>
        </authorList>
    </citation>
    <scope>NUCLEOTIDE SEQUENCE</scope>
</reference>
<comment type="caution">
    <text evidence="2">The sequence shown here is derived from an EMBL/GenBank/DDBJ whole genome shotgun (WGS) entry which is preliminary data.</text>
</comment>
<evidence type="ECO:0000256" key="1">
    <source>
        <dbReference type="SAM" id="MobiDB-lite"/>
    </source>
</evidence>
<protein>
    <submittedName>
        <fullName evidence="2">Jg21667 protein</fullName>
    </submittedName>
</protein>
<dbReference type="OrthoDB" id="7434781at2759"/>
<organism evidence="2 3">
    <name type="scientific">Pararge aegeria aegeria</name>
    <dbReference type="NCBI Taxonomy" id="348720"/>
    <lineage>
        <taxon>Eukaryota</taxon>
        <taxon>Metazoa</taxon>
        <taxon>Ecdysozoa</taxon>
        <taxon>Arthropoda</taxon>
        <taxon>Hexapoda</taxon>
        <taxon>Insecta</taxon>
        <taxon>Pterygota</taxon>
        <taxon>Neoptera</taxon>
        <taxon>Endopterygota</taxon>
        <taxon>Lepidoptera</taxon>
        <taxon>Glossata</taxon>
        <taxon>Ditrysia</taxon>
        <taxon>Papilionoidea</taxon>
        <taxon>Nymphalidae</taxon>
        <taxon>Satyrinae</taxon>
        <taxon>Satyrini</taxon>
        <taxon>Parargina</taxon>
        <taxon>Pararge</taxon>
    </lineage>
</organism>
<evidence type="ECO:0000313" key="3">
    <source>
        <dbReference type="Proteomes" id="UP000838756"/>
    </source>
</evidence>
<feature type="compositionally biased region" description="Polar residues" evidence="1">
    <location>
        <begin position="31"/>
        <end position="42"/>
    </location>
</feature>
<accession>A0A8S4QZ39</accession>
<feature type="non-terminal residue" evidence="2">
    <location>
        <position position="1"/>
    </location>
</feature>
<dbReference type="Proteomes" id="UP000838756">
    <property type="component" value="Unassembled WGS sequence"/>
</dbReference>
<evidence type="ECO:0000313" key="2">
    <source>
        <dbReference type="EMBL" id="CAH2227814.1"/>
    </source>
</evidence>
<keyword evidence="3" id="KW-1185">Reference proteome</keyword>